<evidence type="ECO:0008006" key="3">
    <source>
        <dbReference type="Google" id="ProtNLM"/>
    </source>
</evidence>
<evidence type="ECO:0000313" key="2">
    <source>
        <dbReference type="Proteomes" id="UP001320702"/>
    </source>
</evidence>
<name>A0ABT2K752_9RHOB</name>
<sequence length="60" mass="6402">MTAAATRLLDAGADLKEIATHMGWSLKHATEVTECYVALSSALPDSLGENLRKAETGTKR</sequence>
<dbReference type="EMBL" id="JANAVZ010000003">
    <property type="protein sequence ID" value="MCT4332355.1"/>
    <property type="molecule type" value="Genomic_DNA"/>
</dbReference>
<keyword evidence="2" id="KW-1185">Reference proteome</keyword>
<accession>A0ABT2K752</accession>
<evidence type="ECO:0000313" key="1">
    <source>
        <dbReference type="EMBL" id="MCT4332355.1"/>
    </source>
</evidence>
<comment type="caution">
    <text evidence="1">The sequence shown here is derived from an EMBL/GenBank/DDBJ whole genome shotgun (WGS) entry which is preliminary data.</text>
</comment>
<proteinExistence type="predicted"/>
<dbReference type="RefSeq" id="WP_260276265.1">
    <property type="nucleotide sequence ID" value="NZ_JANAVZ010000003.1"/>
</dbReference>
<dbReference type="Proteomes" id="UP001320702">
    <property type="component" value="Unassembled WGS sequence"/>
</dbReference>
<protein>
    <recommendedName>
        <fullName evidence="3">Phage integrase family protein</fullName>
    </recommendedName>
</protein>
<gene>
    <name evidence="1" type="ORF">MU516_05680</name>
</gene>
<organism evidence="1 2">
    <name type="scientific">Paracoccus maritimus</name>
    <dbReference type="NCBI Taxonomy" id="2933292"/>
    <lineage>
        <taxon>Bacteria</taxon>
        <taxon>Pseudomonadati</taxon>
        <taxon>Pseudomonadota</taxon>
        <taxon>Alphaproteobacteria</taxon>
        <taxon>Rhodobacterales</taxon>
        <taxon>Paracoccaceae</taxon>
        <taxon>Paracoccus</taxon>
    </lineage>
</organism>
<reference evidence="1 2" key="1">
    <citation type="submission" date="2022-04" db="EMBL/GenBank/DDBJ databases">
        <title>Paracoccus sp. YLB-12 draft genome sequence.</title>
        <authorList>
            <person name="Yu L."/>
        </authorList>
    </citation>
    <scope>NUCLEOTIDE SEQUENCE [LARGE SCALE GENOMIC DNA]</scope>
    <source>
        <strain evidence="1 2">YLB-12</strain>
    </source>
</reference>